<gene>
    <name evidence="2" type="ORF">CA54_28220</name>
</gene>
<keyword evidence="3" id="KW-1185">Reference proteome</keyword>
<name>A0A5C6BP63_9PLAN</name>
<keyword evidence="1" id="KW-0472">Membrane</keyword>
<dbReference type="EMBL" id="SJPP01000001">
    <property type="protein sequence ID" value="TWU13980.1"/>
    <property type="molecule type" value="Genomic_DNA"/>
</dbReference>
<feature type="transmembrane region" description="Helical" evidence="1">
    <location>
        <begin position="77"/>
        <end position="100"/>
    </location>
</feature>
<dbReference type="RefSeq" id="WP_146371232.1">
    <property type="nucleotide sequence ID" value="NZ_SJPP01000001.1"/>
</dbReference>
<sequence length="105" mass="11367">MSSVFQYSIPLAIVFFALTVVLMLPTKGAEHSLRDRIGRGVFCLVCGMIGLAIGALMELLLMMTPIGSIDGSSNDGAFWIALGLSFGILWGFVYQVLSYLSSRNK</sequence>
<evidence type="ECO:0000313" key="2">
    <source>
        <dbReference type="EMBL" id="TWU13980.1"/>
    </source>
</evidence>
<feature type="transmembrane region" description="Helical" evidence="1">
    <location>
        <begin position="37"/>
        <end position="57"/>
    </location>
</feature>
<dbReference type="Proteomes" id="UP000320735">
    <property type="component" value="Unassembled WGS sequence"/>
</dbReference>
<reference evidence="2 3" key="1">
    <citation type="submission" date="2019-02" db="EMBL/GenBank/DDBJ databases">
        <title>Deep-cultivation of Planctomycetes and their phenomic and genomic characterization uncovers novel biology.</title>
        <authorList>
            <person name="Wiegand S."/>
            <person name="Jogler M."/>
            <person name="Boedeker C."/>
            <person name="Pinto D."/>
            <person name="Vollmers J."/>
            <person name="Rivas-Marin E."/>
            <person name="Kohn T."/>
            <person name="Peeters S.H."/>
            <person name="Heuer A."/>
            <person name="Rast P."/>
            <person name="Oberbeckmann S."/>
            <person name="Bunk B."/>
            <person name="Jeske O."/>
            <person name="Meyerdierks A."/>
            <person name="Storesund J.E."/>
            <person name="Kallscheuer N."/>
            <person name="Luecker S."/>
            <person name="Lage O.M."/>
            <person name="Pohl T."/>
            <person name="Merkel B.J."/>
            <person name="Hornburger P."/>
            <person name="Mueller R.-W."/>
            <person name="Bruemmer F."/>
            <person name="Labrenz M."/>
            <person name="Spormann A.M."/>
            <person name="Op Den Camp H."/>
            <person name="Overmann J."/>
            <person name="Amann R."/>
            <person name="Jetten M.S.M."/>
            <person name="Mascher T."/>
            <person name="Medema M.H."/>
            <person name="Devos D.P."/>
            <person name="Kaster A.-K."/>
            <person name="Ovreas L."/>
            <person name="Rohde M."/>
            <person name="Galperin M.Y."/>
            <person name="Jogler C."/>
        </authorList>
    </citation>
    <scope>NUCLEOTIDE SEQUENCE [LARGE SCALE GENOMIC DNA]</scope>
    <source>
        <strain evidence="2 3">CA54</strain>
    </source>
</reference>
<evidence type="ECO:0000313" key="3">
    <source>
        <dbReference type="Proteomes" id="UP000320735"/>
    </source>
</evidence>
<dbReference type="AlphaFoldDB" id="A0A5C6BP63"/>
<feature type="transmembrane region" description="Helical" evidence="1">
    <location>
        <begin position="6"/>
        <end position="25"/>
    </location>
</feature>
<proteinExistence type="predicted"/>
<evidence type="ECO:0000256" key="1">
    <source>
        <dbReference type="SAM" id="Phobius"/>
    </source>
</evidence>
<protein>
    <recommendedName>
        <fullName evidence="4">Transmembrane protein</fullName>
    </recommendedName>
</protein>
<evidence type="ECO:0008006" key="4">
    <source>
        <dbReference type="Google" id="ProtNLM"/>
    </source>
</evidence>
<keyword evidence="1" id="KW-1133">Transmembrane helix</keyword>
<comment type="caution">
    <text evidence="2">The sequence shown here is derived from an EMBL/GenBank/DDBJ whole genome shotgun (WGS) entry which is preliminary data.</text>
</comment>
<accession>A0A5C6BP63</accession>
<keyword evidence="1" id="KW-0812">Transmembrane</keyword>
<organism evidence="2 3">
    <name type="scientific">Symmachiella macrocystis</name>
    <dbReference type="NCBI Taxonomy" id="2527985"/>
    <lineage>
        <taxon>Bacteria</taxon>
        <taxon>Pseudomonadati</taxon>
        <taxon>Planctomycetota</taxon>
        <taxon>Planctomycetia</taxon>
        <taxon>Planctomycetales</taxon>
        <taxon>Planctomycetaceae</taxon>
        <taxon>Symmachiella</taxon>
    </lineage>
</organism>